<evidence type="ECO:0000259" key="1">
    <source>
        <dbReference type="Pfam" id="PF08242"/>
    </source>
</evidence>
<dbReference type="PANTHER" id="PTHR43861:SF1">
    <property type="entry name" value="TRANS-ACONITATE 2-METHYLTRANSFERASE"/>
    <property type="match status" value="1"/>
</dbReference>
<name>A0A1W5D7Y4_9LECA</name>
<dbReference type="Pfam" id="PF08242">
    <property type="entry name" value="Methyltransf_12"/>
    <property type="match status" value="1"/>
</dbReference>
<dbReference type="CDD" id="cd02440">
    <property type="entry name" value="AdoMet_MTases"/>
    <property type="match status" value="1"/>
</dbReference>
<proteinExistence type="predicted"/>
<dbReference type="AlphaFoldDB" id="A0A1W5D7Y4"/>
<dbReference type="EMBL" id="FWEW01003467">
    <property type="protein sequence ID" value="SLM39155.1"/>
    <property type="molecule type" value="Genomic_DNA"/>
</dbReference>
<dbReference type="InterPro" id="IPR029063">
    <property type="entry name" value="SAM-dependent_MTases_sf"/>
</dbReference>
<dbReference type="Proteomes" id="UP000192927">
    <property type="component" value="Unassembled WGS sequence"/>
</dbReference>
<reference evidence="3" key="1">
    <citation type="submission" date="2017-03" db="EMBL/GenBank/DDBJ databases">
        <authorList>
            <person name="Sharma R."/>
            <person name="Thines M."/>
        </authorList>
    </citation>
    <scope>NUCLEOTIDE SEQUENCE [LARGE SCALE GENOMIC DNA]</scope>
</reference>
<evidence type="ECO:0000313" key="2">
    <source>
        <dbReference type="EMBL" id="SLM39155.1"/>
    </source>
</evidence>
<keyword evidence="2" id="KW-0489">Methyltransferase</keyword>
<dbReference type="PANTHER" id="PTHR43861">
    <property type="entry name" value="TRANS-ACONITATE 2-METHYLTRANSFERASE-RELATED"/>
    <property type="match status" value="1"/>
</dbReference>
<keyword evidence="3" id="KW-1185">Reference proteome</keyword>
<dbReference type="InterPro" id="IPR013217">
    <property type="entry name" value="Methyltransf_12"/>
</dbReference>
<sequence length="319" mass="35158">MKDSSLFKGCFAITVYLANRSQELQAISLKTRIAKSTGNLARTMADQSAKDHWSSTAYTASASFVPQLASTVSRWLDPQESDTILDLGCGDGPLTAQIKQKCSSVVGVDASGAMIQAAKKSYGDIDGLTWYACDCRFLEQNPEIGRTKYDKVFSNAALHWILRDPSTRISVLRGAYSLLKPRGLFVFEMGGAGNVADAHTALLAAVVHQGLSIVEAREACPWFFPSEKWMRQMLEEVGFTVEKSETEYRPTKLTTAKEGGLEGWARLMGAQFLEALPSKEKHEAAVKEVCDTLQSVLTHEEDGSMWLGYVRLRVLARKM</sequence>
<organism evidence="2 3">
    <name type="scientific">Lasallia pustulata</name>
    <dbReference type="NCBI Taxonomy" id="136370"/>
    <lineage>
        <taxon>Eukaryota</taxon>
        <taxon>Fungi</taxon>
        <taxon>Dikarya</taxon>
        <taxon>Ascomycota</taxon>
        <taxon>Pezizomycotina</taxon>
        <taxon>Lecanoromycetes</taxon>
        <taxon>OSLEUM clade</taxon>
        <taxon>Umbilicariomycetidae</taxon>
        <taxon>Umbilicariales</taxon>
        <taxon>Umbilicariaceae</taxon>
        <taxon>Lasallia</taxon>
    </lineage>
</organism>
<protein>
    <submittedName>
        <fullName evidence="2">S-adenosylmethionine-dependent methyltransferase</fullName>
    </submittedName>
</protein>
<accession>A0A1W5D7Y4</accession>
<keyword evidence="2" id="KW-0808">Transferase</keyword>
<dbReference type="GO" id="GO:0008168">
    <property type="term" value="F:methyltransferase activity"/>
    <property type="evidence" value="ECO:0007669"/>
    <property type="project" value="UniProtKB-KW"/>
</dbReference>
<evidence type="ECO:0000313" key="3">
    <source>
        <dbReference type="Proteomes" id="UP000192927"/>
    </source>
</evidence>
<dbReference type="Gene3D" id="3.40.50.150">
    <property type="entry name" value="Vaccinia Virus protein VP39"/>
    <property type="match status" value="1"/>
</dbReference>
<dbReference type="SUPFAM" id="SSF53335">
    <property type="entry name" value="S-adenosyl-L-methionine-dependent methyltransferases"/>
    <property type="match status" value="1"/>
</dbReference>
<feature type="domain" description="Methyltransferase type 12" evidence="1">
    <location>
        <begin position="85"/>
        <end position="185"/>
    </location>
</feature>
<dbReference type="GO" id="GO:0032259">
    <property type="term" value="P:methylation"/>
    <property type="evidence" value="ECO:0007669"/>
    <property type="project" value="UniProtKB-KW"/>
</dbReference>